<dbReference type="Proteomes" id="UP000052022">
    <property type="component" value="Unassembled WGS sequence"/>
</dbReference>
<proteinExistence type="predicted"/>
<sequence>MVNDTTLPEIWAKLHRLARGWGDLWKSDDLEYERRHLDRSSRELLSGLEAVPIENWCALSAATGWTAYSAIACSWCKDAEISHVWEGWETSGFPLKPLPEFERPARLLNPALLTKANSLSEIVEAGSNSHIAICAMLAALKEPLVFDMPREIMVKAPPEIAAFLHAKMRQVPQPDQELLTAWSTAFKDTEFDTLERV</sequence>
<protein>
    <submittedName>
        <fullName evidence="1">Uncharacterized protein</fullName>
    </submittedName>
</protein>
<keyword evidence="2" id="KW-1185">Reference proteome</keyword>
<evidence type="ECO:0000313" key="1">
    <source>
        <dbReference type="EMBL" id="CUH76496.1"/>
    </source>
</evidence>
<accession>A0A0P1G433</accession>
<reference evidence="1 2" key="1">
    <citation type="submission" date="2015-09" db="EMBL/GenBank/DDBJ databases">
        <authorList>
            <consortium name="Swine Surveillance"/>
        </authorList>
    </citation>
    <scope>NUCLEOTIDE SEQUENCE [LARGE SCALE GENOMIC DNA]</scope>
    <source>
        <strain evidence="1 2">CECT 7557</strain>
    </source>
</reference>
<organism evidence="1 2">
    <name type="scientific">Tritonibacter multivorans</name>
    <dbReference type="NCBI Taxonomy" id="928856"/>
    <lineage>
        <taxon>Bacteria</taxon>
        <taxon>Pseudomonadati</taxon>
        <taxon>Pseudomonadota</taxon>
        <taxon>Alphaproteobacteria</taxon>
        <taxon>Rhodobacterales</taxon>
        <taxon>Paracoccaceae</taxon>
        <taxon>Tritonibacter</taxon>
    </lineage>
</organism>
<gene>
    <name evidence="1" type="ORF">TRM7557_00928</name>
</gene>
<evidence type="ECO:0000313" key="2">
    <source>
        <dbReference type="Proteomes" id="UP000052022"/>
    </source>
</evidence>
<dbReference type="AlphaFoldDB" id="A0A0P1G433"/>
<name>A0A0P1G433_9RHOB</name>
<dbReference type="STRING" id="928856.SAMN04488049_11584"/>
<dbReference type="EMBL" id="CYSD01000014">
    <property type="protein sequence ID" value="CUH76496.1"/>
    <property type="molecule type" value="Genomic_DNA"/>
</dbReference>